<keyword evidence="3" id="KW-1185">Reference proteome</keyword>
<accession>A0A3E0IAX6</accession>
<dbReference type="RefSeq" id="WP_116172608.1">
    <property type="nucleotide sequence ID" value="NZ_CP144375.1"/>
</dbReference>
<gene>
    <name evidence="2" type="ORF">BCF44_101777</name>
</gene>
<organism evidence="2 3">
    <name type="scientific">Kutzneria buriramensis</name>
    <dbReference type="NCBI Taxonomy" id="1045776"/>
    <lineage>
        <taxon>Bacteria</taxon>
        <taxon>Bacillati</taxon>
        <taxon>Actinomycetota</taxon>
        <taxon>Actinomycetes</taxon>
        <taxon>Pseudonocardiales</taxon>
        <taxon>Pseudonocardiaceae</taxon>
        <taxon>Kutzneria</taxon>
    </lineage>
</organism>
<evidence type="ECO:0000256" key="1">
    <source>
        <dbReference type="SAM" id="MobiDB-lite"/>
    </source>
</evidence>
<evidence type="ECO:0000313" key="2">
    <source>
        <dbReference type="EMBL" id="REH55751.1"/>
    </source>
</evidence>
<dbReference type="Proteomes" id="UP000256269">
    <property type="component" value="Unassembled WGS sequence"/>
</dbReference>
<name>A0A3E0IAX6_9PSEU</name>
<reference evidence="2 3" key="1">
    <citation type="submission" date="2018-08" db="EMBL/GenBank/DDBJ databases">
        <title>Genomic Encyclopedia of Archaeal and Bacterial Type Strains, Phase II (KMG-II): from individual species to whole genera.</title>
        <authorList>
            <person name="Goeker M."/>
        </authorList>
    </citation>
    <scope>NUCLEOTIDE SEQUENCE [LARGE SCALE GENOMIC DNA]</scope>
    <source>
        <strain evidence="2 3">DSM 45791</strain>
    </source>
</reference>
<dbReference type="OrthoDB" id="4300992at2"/>
<comment type="caution">
    <text evidence="2">The sequence shown here is derived from an EMBL/GenBank/DDBJ whole genome shotgun (WGS) entry which is preliminary data.</text>
</comment>
<dbReference type="AlphaFoldDB" id="A0A3E0IAX6"/>
<dbReference type="GO" id="GO:0003989">
    <property type="term" value="F:acetyl-CoA carboxylase activity"/>
    <property type="evidence" value="ECO:0007669"/>
    <property type="project" value="InterPro"/>
</dbReference>
<dbReference type="InterPro" id="IPR032716">
    <property type="entry name" value="ACC_epsilon"/>
</dbReference>
<feature type="region of interest" description="Disordered" evidence="1">
    <location>
        <begin position="33"/>
        <end position="68"/>
    </location>
</feature>
<dbReference type="GO" id="GO:0004658">
    <property type="term" value="F:propionyl-CoA carboxylase activity"/>
    <property type="evidence" value="ECO:0007669"/>
    <property type="project" value="InterPro"/>
</dbReference>
<proteinExistence type="predicted"/>
<dbReference type="EMBL" id="QUNO01000001">
    <property type="protein sequence ID" value="REH55751.1"/>
    <property type="molecule type" value="Genomic_DNA"/>
</dbReference>
<sequence length="68" mass="7298">MSGEERPLLRVVRGNPDDTELAVLTAVVSAVAAAPTRSDEPAAPSRWGAPQLRQPLRPGPGAWQFSHR</sequence>
<evidence type="ECO:0000313" key="3">
    <source>
        <dbReference type="Proteomes" id="UP000256269"/>
    </source>
</evidence>
<dbReference type="Pfam" id="PF13822">
    <property type="entry name" value="ACC_epsilon"/>
    <property type="match status" value="1"/>
</dbReference>
<protein>
    <submittedName>
        <fullName evidence="2">Acyl-CoA carboxylase epsilon subunit-like protein</fullName>
    </submittedName>
</protein>